<evidence type="ECO:0000256" key="1">
    <source>
        <dbReference type="SAM" id="SignalP"/>
    </source>
</evidence>
<accession>A0AAP4D8Z3</accession>
<dbReference type="InterPro" id="IPR021326">
    <property type="entry name" value="DUF2931"/>
</dbReference>
<dbReference type="Proteomes" id="UP001223214">
    <property type="component" value="Unassembled WGS sequence"/>
</dbReference>
<keyword evidence="1" id="KW-0732">Signal</keyword>
<name>A0AAP4D8Z3_9ENTR</name>
<organism evidence="2 3">
    <name type="scientific">Lelliottia wanjuensis</name>
    <dbReference type="NCBI Taxonomy" id="3050585"/>
    <lineage>
        <taxon>Bacteria</taxon>
        <taxon>Pseudomonadati</taxon>
        <taxon>Pseudomonadota</taxon>
        <taxon>Gammaproteobacteria</taxon>
        <taxon>Enterobacterales</taxon>
        <taxon>Enterobacteriaceae</taxon>
        <taxon>Lelliottia</taxon>
    </lineage>
</organism>
<dbReference type="AlphaFoldDB" id="A0AAP4D8Z3"/>
<dbReference type="RefSeq" id="WP_285149478.1">
    <property type="nucleotide sequence ID" value="NZ_JASSOM010000056.1"/>
</dbReference>
<comment type="caution">
    <text evidence="2">The sequence shown here is derived from an EMBL/GenBank/DDBJ whole genome shotgun (WGS) entry which is preliminary data.</text>
</comment>
<sequence>MRHGKIFTLVLMLTTTACHSSIPPSSEEAGEMPYGKWGFVFFTPKELPAFVNYVGIIDENNILYSFRNLDSTDEDDASVSSWDKRYMRFAMFNKALHPPVNMLFCWDSIIDKRTYETRITLPKSVRTQMSVSTGIDIFGEKAWYSTMLFGLAPEGKVRIWLQNSGGGDNLLVQPEKITTLSGDKLDGCKGISRLEMSYTIPDGYDQSIKNFIKGKTYPYGKW</sequence>
<dbReference type="EMBL" id="JASSOM010000056">
    <property type="protein sequence ID" value="MDK9364228.1"/>
    <property type="molecule type" value="Genomic_DNA"/>
</dbReference>
<evidence type="ECO:0000313" key="3">
    <source>
        <dbReference type="Proteomes" id="UP001223214"/>
    </source>
</evidence>
<evidence type="ECO:0000313" key="2">
    <source>
        <dbReference type="EMBL" id="MDK9364228.1"/>
    </source>
</evidence>
<proteinExistence type="predicted"/>
<feature type="signal peptide" evidence="1">
    <location>
        <begin position="1"/>
        <end position="20"/>
    </location>
</feature>
<reference evidence="2 3" key="1">
    <citation type="submission" date="2023-06" db="EMBL/GenBank/DDBJ databases">
        <title>Identification and characterization of antibiotic-resistant Gram-negative bacteria.</title>
        <authorList>
            <person name="Cho G.-S."/>
            <person name="Lee J."/>
            <person name="Tai E."/>
            <person name="Jeong S."/>
            <person name="Kim I."/>
            <person name="Kim B.-E."/>
            <person name="Jeong M.-I."/>
            <person name="Oh K.-K."/>
            <person name="Franz C.M.A.P."/>
        </authorList>
    </citation>
    <scope>NUCLEOTIDE SEQUENCE [LARGE SCALE GENOMIC DNA]</scope>
    <source>
        <strain evidence="2 3">V106_12</strain>
    </source>
</reference>
<dbReference type="PROSITE" id="PS51257">
    <property type="entry name" value="PROKAR_LIPOPROTEIN"/>
    <property type="match status" value="1"/>
</dbReference>
<keyword evidence="3" id="KW-1185">Reference proteome</keyword>
<feature type="chain" id="PRO_5042810802" evidence="1">
    <location>
        <begin position="21"/>
        <end position="222"/>
    </location>
</feature>
<dbReference type="Pfam" id="PF11153">
    <property type="entry name" value="DUF2931"/>
    <property type="match status" value="1"/>
</dbReference>
<protein>
    <submittedName>
        <fullName evidence="2">DUF2931 family protein</fullName>
    </submittedName>
</protein>
<gene>
    <name evidence="2" type="ORF">QQF32_13575</name>
</gene>